<dbReference type="PANTHER" id="PTHR34986">
    <property type="entry name" value="EVOLVED BETA-GALACTOSIDASE SUBUNIT BETA"/>
    <property type="match status" value="1"/>
</dbReference>
<protein>
    <submittedName>
        <fullName evidence="1">DUF386 domain-containing protein</fullName>
    </submittedName>
</protein>
<dbReference type="InterPro" id="IPR037012">
    <property type="entry name" value="NanQ/TabA/YiaL_sf"/>
</dbReference>
<dbReference type="EMBL" id="VORX01000002">
    <property type="protein sequence ID" value="TXE09099.1"/>
    <property type="molecule type" value="Genomic_DNA"/>
</dbReference>
<sequence>MILDKIENAHLYQGISKGIDTALTYIKSTNFSELPVGKHEIEDDAVFAIFKAYQTKEIADQLMESHLKYIDVQYVVEGVEHMGVTTRTHQEPKITYNEEDDYMLFEEAYDIITVKEGMFAIFFPDDIHMPEITIGNSSDVKKVVIKVKIQNS</sequence>
<name>A0A5C7AMZ8_9FLAO</name>
<accession>A0A5C7AMZ8</accession>
<dbReference type="AlphaFoldDB" id="A0A5C7AMZ8"/>
<keyword evidence="2" id="KW-1185">Reference proteome</keyword>
<evidence type="ECO:0000313" key="2">
    <source>
        <dbReference type="Proteomes" id="UP000321734"/>
    </source>
</evidence>
<dbReference type="RefSeq" id="WP_146890325.1">
    <property type="nucleotide sequence ID" value="NZ_VORX01000002.1"/>
</dbReference>
<reference evidence="1 2" key="1">
    <citation type="submission" date="2019-08" db="EMBL/GenBank/DDBJ databases">
        <title>Genome sequence of Gelidibacter salicanalis IC162T.</title>
        <authorList>
            <person name="Bowman J.P."/>
        </authorList>
    </citation>
    <scope>NUCLEOTIDE SEQUENCE [LARGE SCALE GENOMIC DNA]</scope>
    <source>
        <strain evidence="1 2">IC162</strain>
    </source>
</reference>
<organism evidence="1 2">
    <name type="scientific">Gelidibacter salicanalis</name>
    <dbReference type="NCBI Taxonomy" id="291193"/>
    <lineage>
        <taxon>Bacteria</taxon>
        <taxon>Pseudomonadati</taxon>
        <taxon>Bacteroidota</taxon>
        <taxon>Flavobacteriia</taxon>
        <taxon>Flavobacteriales</taxon>
        <taxon>Flavobacteriaceae</taxon>
        <taxon>Gelidibacter</taxon>
    </lineage>
</organism>
<dbReference type="PANTHER" id="PTHR34986:SF1">
    <property type="entry name" value="PROTEIN YIAL"/>
    <property type="match status" value="1"/>
</dbReference>
<dbReference type="InterPro" id="IPR004375">
    <property type="entry name" value="NanQ/TabA/YiaL"/>
</dbReference>
<gene>
    <name evidence="1" type="ORF">ES711_03970</name>
</gene>
<dbReference type="Proteomes" id="UP000321734">
    <property type="component" value="Unassembled WGS sequence"/>
</dbReference>
<proteinExistence type="predicted"/>
<evidence type="ECO:0000313" key="1">
    <source>
        <dbReference type="EMBL" id="TXE09099.1"/>
    </source>
</evidence>
<dbReference type="OrthoDB" id="9792756at2"/>
<dbReference type="Pfam" id="PF04074">
    <property type="entry name" value="DUF386"/>
    <property type="match status" value="1"/>
</dbReference>
<dbReference type="Gene3D" id="2.60.120.370">
    <property type="entry name" value="YhcH/YjgK/YiaL"/>
    <property type="match status" value="1"/>
</dbReference>
<comment type="caution">
    <text evidence="1">The sequence shown here is derived from an EMBL/GenBank/DDBJ whole genome shotgun (WGS) entry which is preliminary data.</text>
</comment>
<dbReference type="NCBIfam" id="TIGR00022">
    <property type="entry name" value="YhcH/YjgK/YiaL family protein"/>
    <property type="match status" value="1"/>
</dbReference>
<dbReference type="GO" id="GO:0005829">
    <property type="term" value="C:cytosol"/>
    <property type="evidence" value="ECO:0007669"/>
    <property type="project" value="TreeGrafter"/>
</dbReference>
<dbReference type="SUPFAM" id="SSF51197">
    <property type="entry name" value="Clavaminate synthase-like"/>
    <property type="match status" value="1"/>
</dbReference>